<proteinExistence type="predicted"/>
<evidence type="ECO:0000313" key="1">
    <source>
        <dbReference type="EMBL" id="SDJ06529.1"/>
    </source>
</evidence>
<dbReference type="Proteomes" id="UP000182894">
    <property type="component" value="Unassembled WGS sequence"/>
</dbReference>
<dbReference type="EMBL" id="FNCO01000021">
    <property type="protein sequence ID" value="SDJ06529.1"/>
    <property type="molecule type" value="Genomic_DNA"/>
</dbReference>
<gene>
    <name evidence="1" type="ORF">SAMN05216605_12118</name>
</gene>
<accession>A0A1G8QP17</accession>
<protein>
    <submittedName>
        <fullName evidence="1">Uncharacterized protein</fullName>
    </submittedName>
</protein>
<dbReference type="AlphaFoldDB" id="A0A1G8QP17"/>
<dbReference type="OrthoDB" id="6950984at2"/>
<evidence type="ECO:0000313" key="2">
    <source>
        <dbReference type="Proteomes" id="UP000182894"/>
    </source>
</evidence>
<sequence>MQRIQHAVSFKRTAQSFCLSLAVFTMKRVAQAKLVGEVLLLLAKAFVNKMFRAQVLSAVNIDVDGFRNVHMLEAIPSVTAGFVRLNYVKTVNGYEKTRTSTLVTDDEWERLARRAAFGGGRLA</sequence>
<name>A0A1G8QP17_9PSED</name>
<reference evidence="2" key="1">
    <citation type="submission" date="2016-10" db="EMBL/GenBank/DDBJ databases">
        <authorList>
            <person name="Varghese N."/>
            <person name="Submissions S."/>
        </authorList>
    </citation>
    <scope>NUCLEOTIDE SEQUENCE [LARGE SCALE GENOMIC DNA]</scope>
    <source>
        <strain evidence="2">ATCC 700689</strain>
    </source>
</reference>
<keyword evidence="2" id="KW-1185">Reference proteome</keyword>
<dbReference type="RefSeq" id="WP_074758159.1">
    <property type="nucleotide sequence ID" value="NZ_FNCO01000021.1"/>
</dbReference>
<organism evidence="1 2">
    <name type="scientific">Pseudomonas abietaniphila</name>
    <dbReference type="NCBI Taxonomy" id="89065"/>
    <lineage>
        <taxon>Bacteria</taxon>
        <taxon>Pseudomonadati</taxon>
        <taxon>Pseudomonadota</taxon>
        <taxon>Gammaproteobacteria</taxon>
        <taxon>Pseudomonadales</taxon>
        <taxon>Pseudomonadaceae</taxon>
        <taxon>Pseudomonas</taxon>
    </lineage>
</organism>